<dbReference type="InterPro" id="IPR003961">
    <property type="entry name" value="FN3_dom"/>
</dbReference>
<feature type="compositionally biased region" description="Low complexity" evidence="1">
    <location>
        <begin position="612"/>
        <end position="624"/>
    </location>
</feature>
<sequence length="1800" mass="183584">MRKLAANILIFFVIFGISFSNIPFYALTEIIDSYIAARNIVDKAWHLSQNENVVDTFTSYRNLTEKIKIREAQAAIIAQYTGGLLVYADTVTVGTPKYQTFDDTTGFGTEQSATSVGASAINWIRVAASPTNDEWIIATRDAANVIKAQVCTGVDGGVSCGAATTITATAGTHGFRNYDIAYEQTSGDALLVYGNATIDVLRKIEWAGGSWVNDAAITTTRTSGTVEWVELTSRNGSDQIGIAYSDTNDDVSAYRWNGTAAADEATAVITATAVTGDVRKFDVSFEGTSGDMLVVAWVAGAGTAATGQLVGTTWTIGTQTGVDNITGFVDLQEPNPSDNDIAVFSHGTAASANPGEGFEWSGTGVSDGTAGDDVVQNWAANYQLGAVSYLSTTYYGVAVHSSSATTDDIDWWTMNSAGSITNQSVNTRTRGASRFIDLFDYPSLDKALLITADANSDLWVDTWDGAAVTSTAWTDLTSGGARETSLSTAAKDVVDFAFRLSPPPDSTPPTPNPMTFATAPNNFSTTQIDMTSTAGSDPSTPISYLFTSDNSSCGANAGTGGASSGWQSADTTYSNTGLQPNKCYGYTVQARDSLSNTGTASGISSTYTSANAPGTPTLGSPTTSTLALTNAENGNPASNPTTNFAVQVVTTTPSDATWLNQWVDASGNPSASAVWLTDAQLDALVLQGLQASTLYGVQVKARNQDTDETALSAEGQGTTSAPANTTTIADGTDPGNSTIAPGASITDLDAFTLVTSGGTDSVTALTVTLTGANSFESLSEVRITSDNGATLYFAAAANPASNTVNFSGGTAIPVSTSATQFKVRITPKSHANMPVPPGLSYAVGGTVTAFTSTNAQAGADSATPATITVDNASPNGATSVSGTAGDTANTINWTTSNSADFNTTSGSVIYRWTAASAGSEVPVEGSTPSIDTANGTATVVCVISSAASAAQSKINGTGGSAGCSTVALTNGTAYTYKAFQKDTNGNYDVGVLIGTFTPGPTIASVDVTAAGGGGCPTGTTVANTITSARQTDTIRINGSNFGAAQGGSTVTVNGSAAVTVGTWTSTVLSGIAVPSDAGNTGNIVVTVGSTATFAFTVLPRLCTMDVTASSAGTPIANGITEARQGDTIRYNGDHFGAAQGAGGIATVNGSNVTTGLTWSATVISGIVIPSAATDTGTVSVTRDGGGASNTKSFTVLPSITTITNCDKAGFPSGAYGREYNTGDAACPNTLTDGAIIITGNHFGGAGTITLVGQTATQSAVAAFCGGSAYTSTCIAIQVPTTIADSTYTGNMVVNRTSDSKTDTLSGFRVLPRIASNTPGNGTAGDTVKIAGDHFCQSGTCPVSPNRSSTADNVKFGSTQALDGDFQNLTGAGTCAGSGAAWIDTEICVNVPAGTPTGSQPVQVTSTASAVAYTSNTQAFTVNSPTPADPGNLKQSRNSAFTDLIALTVPPSVASSTPAYFSADTSSSVSGGTMYLQVEMRPVTGGSSTFDAGNICAGNAYCFEGTNGAIAGSGTGSAYSGGSITLTSATTSADENYHWRTRVRYNKSSTDYYSGWIAYGGNSEAAGDLIVDTVSPVISSVSSGSPGTNTATITWDTQELATTQVQYNTTGTFVTNCATNNDCTTLADTPANTAGKTVGHSASLSNLNSAATYYYRVRSKDQGIRETIDTTRTFTTAAGPSQPAKTASFHIAGATGLINNSSPGSYPFTVSLPENATSTQSAFIEISGVYSSGADPKNITVQVTGQGSIIYVVPASTTSHFKIMHRINPVLISNTLTITPQTNTTVYVTSAKITITYAYTP</sequence>
<dbReference type="SMART" id="SM00060">
    <property type="entry name" value="FN3"/>
    <property type="match status" value="2"/>
</dbReference>
<feature type="compositionally biased region" description="Polar residues" evidence="1">
    <location>
        <begin position="715"/>
        <end position="737"/>
    </location>
</feature>
<dbReference type="SUPFAM" id="SSF49265">
    <property type="entry name" value="Fibronectin type III"/>
    <property type="match status" value="1"/>
</dbReference>
<feature type="domain" description="Fibronectin type-III" evidence="2">
    <location>
        <begin position="1573"/>
        <end position="1664"/>
    </location>
</feature>
<dbReference type="Pfam" id="PF16656">
    <property type="entry name" value="Pur_ac_phosph_N"/>
    <property type="match status" value="1"/>
</dbReference>
<accession>A0A1F5BUL8</accession>
<name>A0A1F5BUL8_9BACT</name>
<dbReference type="Proteomes" id="UP000176650">
    <property type="component" value="Unassembled WGS sequence"/>
</dbReference>
<feature type="region of interest" description="Disordered" evidence="1">
    <location>
        <begin position="709"/>
        <end position="737"/>
    </location>
</feature>
<dbReference type="InterPro" id="IPR013783">
    <property type="entry name" value="Ig-like_fold"/>
</dbReference>
<evidence type="ECO:0000256" key="1">
    <source>
        <dbReference type="SAM" id="MobiDB-lite"/>
    </source>
</evidence>
<organism evidence="3 4">
    <name type="scientific">Candidatus Azambacteria bacterium RIFCSPLOWO2_01_FULL_46_25</name>
    <dbReference type="NCBI Taxonomy" id="1797298"/>
    <lineage>
        <taxon>Bacteria</taxon>
        <taxon>Candidatus Azamiibacteriota</taxon>
    </lineage>
</organism>
<reference evidence="3 4" key="1">
    <citation type="journal article" date="2016" name="Nat. Commun.">
        <title>Thousands of microbial genomes shed light on interconnected biogeochemical processes in an aquifer system.</title>
        <authorList>
            <person name="Anantharaman K."/>
            <person name="Brown C.T."/>
            <person name="Hug L.A."/>
            <person name="Sharon I."/>
            <person name="Castelle C.J."/>
            <person name="Probst A.J."/>
            <person name="Thomas B.C."/>
            <person name="Singh A."/>
            <person name="Wilkins M.J."/>
            <person name="Karaoz U."/>
            <person name="Brodie E.L."/>
            <person name="Williams K.H."/>
            <person name="Hubbard S.S."/>
            <person name="Banfield J.F."/>
        </authorList>
    </citation>
    <scope>NUCLEOTIDE SEQUENCE [LARGE SCALE GENOMIC DNA]</scope>
</reference>
<dbReference type="GO" id="GO:0003993">
    <property type="term" value="F:acid phosphatase activity"/>
    <property type="evidence" value="ECO:0007669"/>
    <property type="project" value="InterPro"/>
</dbReference>
<comment type="caution">
    <text evidence="3">The sequence shown here is derived from an EMBL/GenBank/DDBJ whole genome shotgun (WGS) entry which is preliminary data.</text>
</comment>
<dbReference type="Gene3D" id="2.60.40.380">
    <property type="entry name" value="Purple acid phosphatase-like, N-terminal"/>
    <property type="match status" value="1"/>
</dbReference>
<dbReference type="Gene3D" id="2.60.40.10">
    <property type="entry name" value="Immunoglobulins"/>
    <property type="match status" value="3"/>
</dbReference>
<proteinExistence type="predicted"/>
<dbReference type="GO" id="GO:0046872">
    <property type="term" value="F:metal ion binding"/>
    <property type="evidence" value="ECO:0007669"/>
    <property type="project" value="InterPro"/>
</dbReference>
<dbReference type="InterPro" id="IPR015914">
    <property type="entry name" value="PAPs_N"/>
</dbReference>
<evidence type="ECO:0000313" key="4">
    <source>
        <dbReference type="Proteomes" id="UP000176650"/>
    </source>
</evidence>
<dbReference type="EMBL" id="MEYS01000001">
    <property type="protein sequence ID" value="OGD34316.1"/>
    <property type="molecule type" value="Genomic_DNA"/>
</dbReference>
<dbReference type="SUPFAM" id="SSF49363">
    <property type="entry name" value="Purple acid phosphatase, N-terminal domain"/>
    <property type="match status" value="1"/>
</dbReference>
<evidence type="ECO:0000313" key="3">
    <source>
        <dbReference type="EMBL" id="OGD34316.1"/>
    </source>
</evidence>
<dbReference type="InterPro" id="IPR008963">
    <property type="entry name" value="Purple_acid_Pase-like_N"/>
</dbReference>
<evidence type="ECO:0000259" key="2">
    <source>
        <dbReference type="SMART" id="SM00060"/>
    </source>
</evidence>
<feature type="domain" description="Fibronectin type-III" evidence="2">
    <location>
        <begin position="610"/>
        <end position="708"/>
    </location>
</feature>
<feature type="compositionally biased region" description="Polar residues" evidence="1">
    <location>
        <begin position="598"/>
        <end position="611"/>
    </location>
</feature>
<feature type="region of interest" description="Disordered" evidence="1">
    <location>
        <begin position="598"/>
        <end position="624"/>
    </location>
</feature>
<dbReference type="STRING" id="1797298.A2988_02185"/>
<protein>
    <recommendedName>
        <fullName evidence="2">Fibronectin type-III domain-containing protein</fullName>
    </recommendedName>
</protein>
<dbReference type="InterPro" id="IPR036116">
    <property type="entry name" value="FN3_sf"/>
</dbReference>
<gene>
    <name evidence="3" type="ORF">A2988_02185</name>
</gene>